<reference evidence="2 3" key="1">
    <citation type="submission" date="2024-07" db="EMBL/GenBank/DDBJ databases">
        <title>Chromosome-level genome assembly of the water stick insect Ranatra chinensis (Heteroptera: Nepidae).</title>
        <authorList>
            <person name="Liu X."/>
        </authorList>
    </citation>
    <scope>NUCLEOTIDE SEQUENCE [LARGE SCALE GENOMIC DNA]</scope>
    <source>
        <strain evidence="2">Cailab_2021Rc</strain>
        <tissue evidence="2">Muscle</tissue>
    </source>
</reference>
<comment type="caution">
    <text evidence="2">The sequence shown here is derived from an EMBL/GenBank/DDBJ whole genome shotgun (WGS) entry which is preliminary data.</text>
</comment>
<accession>A0ABD0Y7F4</accession>
<feature type="compositionally biased region" description="Polar residues" evidence="1">
    <location>
        <begin position="115"/>
        <end position="126"/>
    </location>
</feature>
<protein>
    <submittedName>
        <fullName evidence="2">Uncharacterized protein</fullName>
    </submittedName>
</protein>
<evidence type="ECO:0000313" key="2">
    <source>
        <dbReference type="EMBL" id="KAL1114843.1"/>
    </source>
</evidence>
<name>A0ABD0Y7F4_9HEMI</name>
<dbReference type="AlphaFoldDB" id="A0ABD0Y7F4"/>
<feature type="region of interest" description="Disordered" evidence="1">
    <location>
        <begin position="115"/>
        <end position="134"/>
    </location>
</feature>
<evidence type="ECO:0000256" key="1">
    <source>
        <dbReference type="SAM" id="MobiDB-lite"/>
    </source>
</evidence>
<dbReference type="EMBL" id="JBFDAA010000021">
    <property type="protein sequence ID" value="KAL1114843.1"/>
    <property type="molecule type" value="Genomic_DNA"/>
</dbReference>
<sequence>MLDQGITSNTQSLQQVVLLDSQKMYVPKKMYATVVAQPQTVALLKGYMSATKKKHVRQVKEETSSDDWDKVRMVEVVWIKNWYRHRKENSKFRGPFGVKKKCSWLRIKKCDSSDMNYDPDSTTENGDQPKPIRSKEFRAGDDRQAMLGRNRYWSEGGVSRSGYVRAAMVEKGDQVRADNVTQHFEVVFHTERGPLSATGRVRHEIVMPACRVIYVKPRRYLQALMEVI</sequence>
<keyword evidence="3" id="KW-1185">Reference proteome</keyword>
<gene>
    <name evidence="2" type="ORF">AAG570_007667</name>
</gene>
<dbReference type="Proteomes" id="UP001558652">
    <property type="component" value="Unassembled WGS sequence"/>
</dbReference>
<evidence type="ECO:0000313" key="3">
    <source>
        <dbReference type="Proteomes" id="UP001558652"/>
    </source>
</evidence>
<organism evidence="2 3">
    <name type="scientific">Ranatra chinensis</name>
    <dbReference type="NCBI Taxonomy" id="642074"/>
    <lineage>
        <taxon>Eukaryota</taxon>
        <taxon>Metazoa</taxon>
        <taxon>Ecdysozoa</taxon>
        <taxon>Arthropoda</taxon>
        <taxon>Hexapoda</taxon>
        <taxon>Insecta</taxon>
        <taxon>Pterygota</taxon>
        <taxon>Neoptera</taxon>
        <taxon>Paraneoptera</taxon>
        <taxon>Hemiptera</taxon>
        <taxon>Heteroptera</taxon>
        <taxon>Panheteroptera</taxon>
        <taxon>Nepomorpha</taxon>
        <taxon>Nepidae</taxon>
        <taxon>Ranatrinae</taxon>
        <taxon>Ranatra</taxon>
    </lineage>
</organism>
<proteinExistence type="predicted"/>